<accession>A0A9N9WZW4</accession>
<evidence type="ECO:0000313" key="2">
    <source>
        <dbReference type="EMBL" id="CAG9812884.1"/>
    </source>
</evidence>
<reference evidence="2" key="1">
    <citation type="submission" date="2022-01" db="EMBL/GenBank/DDBJ databases">
        <authorList>
            <person name="King R."/>
        </authorList>
    </citation>
    <scope>NUCLEOTIDE SEQUENCE</scope>
</reference>
<dbReference type="Gene3D" id="4.10.60.10">
    <property type="entry name" value="Zinc finger, CCHC-type"/>
    <property type="match status" value="1"/>
</dbReference>
<dbReference type="InterPro" id="IPR036875">
    <property type="entry name" value="Znf_CCHC_sf"/>
</dbReference>
<dbReference type="SUPFAM" id="SSF50630">
    <property type="entry name" value="Acid proteases"/>
    <property type="match status" value="1"/>
</dbReference>
<sequence>MAGGSRRDEAVAKRRCFNCQMITNHLSRDCPLPRAERCIGCGVGGHRLAECPRQQNTGATCMKQDIRVNGENVKAYLDTGSEQNLMSLATARRLGLTITADDEGKIL</sequence>
<dbReference type="InterPro" id="IPR021109">
    <property type="entry name" value="Peptidase_aspartic_dom_sf"/>
</dbReference>
<gene>
    <name evidence="2" type="ORF">PHAECO_LOCUS80</name>
</gene>
<protein>
    <recommendedName>
        <fullName evidence="1">CCHC-type domain-containing protein</fullName>
    </recommendedName>
</protein>
<dbReference type="InterPro" id="IPR001878">
    <property type="entry name" value="Znf_CCHC"/>
</dbReference>
<dbReference type="GO" id="GO:0003676">
    <property type="term" value="F:nucleic acid binding"/>
    <property type="evidence" value="ECO:0007669"/>
    <property type="project" value="InterPro"/>
</dbReference>
<dbReference type="EMBL" id="OU896707">
    <property type="protein sequence ID" value="CAG9812884.1"/>
    <property type="molecule type" value="Genomic_DNA"/>
</dbReference>
<organism evidence="2 3">
    <name type="scientific">Phaedon cochleariae</name>
    <name type="common">Mustard beetle</name>
    <dbReference type="NCBI Taxonomy" id="80249"/>
    <lineage>
        <taxon>Eukaryota</taxon>
        <taxon>Metazoa</taxon>
        <taxon>Ecdysozoa</taxon>
        <taxon>Arthropoda</taxon>
        <taxon>Hexapoda</taxon>
        <taxon>Insecta</taxon>
        <taxon>Pterygota</taxon>
        <taxon>Neoptera</taxon>
        <taxon>Endopterygota</taxon>
        <taxon>Coleoptera</taxon>
        <taxon>Polyphaga</taxon>
        <taxon>Cucujiformia</taxon>
        <taxon>Chrysomeloidea</taxon>
        <taxon>Chrysomelidae</taxon>
        <taxon>Chrysomelinae</taxon>
        <taxon>Chrysomelini</taxon>
        <taxon>Phaedon</taxon>
    </lineage>
</organism>
<keyword evidence="3" id="KW-1185">Reference proteome</keyword>
<feature type="domain" description="CCHC-type" evidence="1">
    <location>
        <begin position="37"/>
        <end position="53"/>
    </location>
</feature>
<proteinExistence type="predicted"/>
<dbReference type="Pfam" id="PF13650">
    <property type="entry name" value="Asp_protease_2"/>
    <property type="match status" value="1"/>
</dbReference>
<evidence type="ECO:0000313" key="3">
    <source>
        <dbReference type="Proteomes" id="UP001153737"/>
    </source>
</evidence>
<dbReference type="SMART" id="SM00343">
    <property type="entry name" value="ZnF_C2HC"/>
    <property type="match status" value="2"/>
</dbReference>
<dbReference type="SUPFAM" id="SSF57756">
    <property type="entry name" value="Retrovirus zinc finger-like domains"/>
    <property type="match status" value="1"/>
</dbReference>
<dbReference type="Gene3D" id="2.40.70.10">
    <property type="entry name" value="Acid Proteases"/>
    <property type="match status" value="1"/>
</dbReference>
<evidence type="ECO:0000259" key="1">
    <source>
        <dbReference type="SMART" id="SM00343"/>
    </source>
</evidence>
<dbReference type="OrthoDB" id="6725237at2759"/>
<dbReference type="AlphaFoldDB" id="A0A9N9WZW4"/>
<feature type="domain" description="CCHC-type" evidence="1">
    <location>
        <begin position="15"/>
        <end position="32"/>
    </location>
</feature>
<dbReference type="Proteomes" id="UP001153737">
    <property type="component" value="Chromosome 1"/>
</dbReference>
<reference evidence="2" key="2">
    <citation type="submission" date="2022-10" db="EMBL/GenBank/DDBJ databases">
        <authorList>
            <consortium name="ENA_rothamsted_submissions"/>
            <consortium name="culmorum"/>
            <person name="King R."/>
        </authorList>
    </citation>
    <scope>NUCLEOTIDE SEQUENCE</scope>
</reference>
<name>A0A9N9WZW4_PHACE</name>
<dbReference type="GO" id="GO:0008270">
    <property type="term" value="F:zinc ion binding"/>
    <property type="evidence" value="ECO:0007669"/>
    <property type="project" value="InterPro"/>
</dbReference>